<accession>A0A4P7SPQ5</accession>
<dbReference type="EMBL" id="CP039291">
    <property type="protein sequence ID" value="QCB94713.1"/>
    <property type="molecule type" value="Genomic_DNA"/>
</dbReference>
<dbReference type="KEGG" id="celz:E5225_15270"/>
<dbReference type="RefSeq" id="WP_135973307.1">
    <property type="nucleotide sequence ID" value="NZ_CP039291.1"/>
</dbReference>
<proteinExistence type="predicted"/>
<dbReference type="Proteomes" id="UP000296469">
    <property type="component" value="Chromosome"/>
</dbReference>
<name>A0A4P7SPQ5_9CELL</name>
<reference evidence="1 2" key="1">
    <citation type="submission" date="2019-04" db="EMBL/GenBank/DDBJ databases">
        <title>Isolation and identification of Cellulomonas shaoxiangyii sp. Nov. isolated from feces of the Tibetan antelopes (Pantholops hodgsonii) in the Qinghai-Tibet plateau of China.</title>
        <authorList>
            <person name="Tian Z."/>
        </authorList>
    </citation>
    <scope>NUCLEOTIDE SEQUENCE [LARGE SCALE GENOMIC DNA]</scope>
    <source>
        <strain evidence="1 2">Z28</strain>
    </source>
</reference>
<dbReference type="AlphaFoldDB" id="A0A4P7SPQ5"/>
<evidence type="ECO:0000313" key="1">
    <source>
        <dbReference type="EMBL" id="QCB94713.1"/>
    </source>
</evidence>
<sequence length="150" mass="15799">MQNPTDALEAVADAAAVLTYAVSTLEPQSGIGMLAGELDRLARAVARAQVIATVDPEASLDEPVPGCFAPEDATEHADDLATLEAIAAMPTGPVMVAVRVRPLDDESAEDALRVWLNGQHLRAVPAGERYEVDGNRLASAIAEHFLPCDE</sequence>
<evidence type="ECO:0000313" key="2">
    <source>
        <dbReference type="Proteomes" id="UP000296469"/>
    </source>
</evidence>
<gene>
    <name evidence="1" type="ORF">E5225_15270</name>
</gene>
<organism evidence="1 2">
    <name type="scientific">Cellulomonas shaoxiangyii</name>
    <dbReference type="NCBI Taxonomy" id="2566013"/>
    <lineage>
        <taxon>Bacteria</taxon>
        <taxon>Bacillati</taxon>
        <taxon>Actinomycetota</taxon>
        <taxon>Actinomycetes</taxon>
        <taxon>Micrococcales</taxon>
        <taxon>Cellulomonadaceae</taxon>
        <taxon>Cellulomonas</taxon>
    </lineage>
</organism>
<keyword evidence="2" id="KW-1185">Reference proteome</keyword>
<protein>
    <submittedName>
        <fullName evidence="1">Uncharacterized protein</fullName>
    </submittedName>
</protein>